<accession>U9U6A2</accession>
<dbReference type="EMBL" id="KI283242">
    <property type="protein sequence ID" value="ESA14098.1"/>
    <property type="molecule type" value="Genomic_DNA"/>
</dbReference>
<dbReference type="AlphaFoldDB" id="U9U6A2"/>
<protein>
    <recommendedName>
        <fullName evidence="2">DUF4371 domain-containing protein</fullName>
    </recommendedName>
</protein>
<dbReference type="HOGENOM" id="CLU_407761_0_0_1"/>
<dbReference type="VEuPathDB" id="FungiDB:RhiirFUN_003846"/>
<feature type="non-terminal residue" evidence="1">
    <location>
        <position position="589"/>
    </location>
</feature>
<gene>
    <name evidence="1" type="ORF">GLOINDRAFT_95592</name>
</gene>
<feature type="non-terminal residue" evidence="1">
    <location>
        <position position="1"/>
    </location>
</feature>
<name>U9U6A2_RHIID</name>
<reference evidence="1" key="1">
    <citation type="submission" date="2013-07" db="EMBL/GenBank/DDBJ databases">
        <title>The genome of an arbuscular mycorrhizal fungus provides insights into the evolution of the oldest plant symbiosis.</title>
        <authorList>
            <consortium name="DOE Joint Genome Institute"/>
            <person name="Tisserant E."/>
            <person name="Malbreil M."/>
            <person name="Kuo A."/>
            <person name="Kohler A."/>
            <person name="Symeonidi A."/>
            <person name="Balestrini R."/>
            <person name="Charron P."/>
            <person name="Duensing N."/>
            <person name="Frei-dit-Frey N."/>
            <person name="Gianinazzi-Pearson V."/>
            <person name="Gilbert B."/>
            <person name="Handa Y."/>
            <person name="Hijri M."/>
            <person name="Kaul R."/>
            <person name="Kawaguchi M."/>
            <person name="Krajinski F."/>
            <person name="Lammers P."/>
            <person name="Lapierre D."/>
            <person name="Masclaux F.G."/>
            <person name="Murat C."/>
            <person name="Morin E."/>
            <person name="Ndikumana S."/>
            <person name="Pagni M."/>
            <person name="Petitpierre D."/>
            <person name="Requena N."/>
            <person name="Rosikiewicz P."/>
            <person name="Riley R."/>
            <person name="Saito K."/>
            <person name="San Clemente H."/>
            <person name="Shapiro H."/>
            <person name="van Tuinen D."/>
            <person name="Becard G."/>
            <person name="Bonfante P."/>
            <person name="Paszkowski U."/>
            <person name="Shachar-Hill Y."/>
            <person name="Young J.P."/>
            <person name="Sanders I.R."/>
            <person name="Henrissat B."/>
            <person name="Rensing S.A."/>
            <person name="Grigoriev I.V."/>
            <person name="Corradi N."/>
            <person name="Roux C."/>
            <person name="Martin F."/>
        </authorList>
    </citation>
    <scope>NUCLEOTIDE SEQUENCE</scope>
    <source>
        <strain evidence="1">DAOM 197198</strain>
    </source>
</reference>
<evidence type="ECO:0008006" key="2">
    <source>
        <dbReference type="Google" id="ProtNLM"/>
    </source>
</evidence>
<dbReference type="InterPro" id="IPR012337">
    <property type="entry name" value="RNaseH-like_sf"/>
</dbReference>
<organism evidence="1">
    <name type="scientific">Rhizophagus irregularis (strain DAOM 181602 / DAOM 197198 / MUCL 43194)</name>
    <name type="common">Arbuscular mycorrhizal fungus</name>
    <name type="synonym">Glomus intraradices</name>
    <dbReference type="NCBI Taxonomy" id="747089"/>
    <lineage>
        <taxon>Eukaryota</taxon>
        <taxon>Fungi</taxon>
        <taxon>Fungi incertae sedis</taxon>
        <taxon>Mucoromycota</taxon>
        <taxon>Glomeromycotina</taxon>
        <taxon>Glomeromycetes</taxon>
        <taxon>Glomerales</taxon>
        <taxon>Glomeraceae</taxon>
        <taxon>Rhizophagus</taxon>
    </lineage>
</organism>
<dbReference type="SUPFAM" id="SSF53098">
    <property type="entry name" value="Ribonuclease H-like"/>
    <property type="match status" value="1"/>
</dbReference>
<evidence type="ECO:0000313" key="1">
    <source>
        <dbReference type="EMBL" id="ESA14098.1"/>
    </source>
</evidence>
<sequence>DFKKLHRQNQTLIRKTQSLGVQNRHLHNQKPNYISKIRSLVRCSHQISNATFQKKIKSIFEVNKCSYTSNTVWLATSISQVGQVSLHSTVECMKLIYEFLIGEPPQNWISISTLRTWHQNVSKLHVNAQICQVANTSVFGIMVDESTRGETKNFVMCYQFWDQKNQTPAVVIRRLQDIQKCNAETVCDTVIENIKQDSLDLTKCVLWTTDNTAYMSGDKGGVITLFNKKTGLKSSRIGCGLHIIQIVLNHFELAAFRKLSNGTGFSKKSHLYNLLYLAWNLHDGYNASDKDKPLNINSQIIKNLYDGLLGFHYNQYQLPFHSRWGYELQIAKQYLNRHAAHIEFTNWFIEKLEIRKTTPKTYLENWHLFKTWLVDPKLNIQVKCLVNFAEHFYESLVQFMIKYLNGMSFSKTLPITFDMFFSDQLTEAADSLSSKEFEILFNDLEYGIIEALKHFEKWLLQWLHLPLAVCHLGGNNAQPFASSFYHVILQKPWISLPSDLELRFAQDLEGDINNGITNDFGLRELLLHNNDFLEEFKRFCSCDDPKLYKFLNLYDFVKNHIYFIVICQQQVEGLFNKLDLKTHPNMSPA</sequence>
<proteinExistence type="predicted"/>